<comment type="caution">
    <text evidence="1">The sequence shown here is derived from an EMBL/GenBank/DDBJ whole genome shotgun (WGS) entry which is preliminary data.</text>
</comment>
<protein>
    <submittedName>
        <fullName evidence="1">Uncharacterized protein</fullName>
    </submittedName>
</protein>
<dbReference type="EMBL" id="JBHUFP010000005">
    <property type="protein sequence ID" value="MFD1805577.1"/>
    <property type="molecule type" value="Genomic_DNA"/>
</dbReference>
<sequence>MMTPTQDQLAQEMAALLANLEIVQEYIIEGNLNTASQCYKHSLVQAKRLNYRFNLLNLSTCCTGIPANACDIER</sequence>
<dbReference type="RefSeq" id="WP_379096549.1">
    <property type="nucleotide sequence ID" value="NZ_JBHUFP010000005.1"/>
</dbReference>
<dbReference type="Proteomes" id="UP001597420">
    <property type="component" value="Unassembled WGS sequence"/>
</dbReference>
<evidence type="ECO:0000313" key="1">
    <source>
        <dbReference type="EMBL" id="MFD1805577.1"/>
    </source>
</evidence>
<proteinExistence type="predicted"/>
<gene>
    <name evidence="1" type="ORF">ACFSAV_04175</name>
</gene>
<reference evidence="2" key="1">
    <citation type="journal article" date="2019" name="Int. J. Syst. Evol. Microbiol.">
        <title>The Global Catalogue of Microorganisms (GCM) 10K type strain sequencing project: providing services to taxonomists for standard genome sequencing and annotation.</title>
        <authorList>
            <consortium name="The Broad Institute Genomics Platform"/>
            <consortium name="The Broad Institute Genome Sequencing Center for Infectious Disease"/>
            <person name="Wu L."/>
            <person name="Ma J."/>
        </authorList>
    </citation>
    <scope>NUCLEOTIDE SEQUENCE [LARGE SCALE GENOMIC DNA]</scope>
    <source>
        <strain evidence="2">CCM 7950</strain>
    </source>
</reference>
<name>A0ABW4NV69_9PAST</name>
<organism evidence="1 2">
    <name type="scientific">Pasteurella oralis</name>
    <dbReference type="NCBI Taxonomy" id="1071947"/>
    <lineage>
        <taxon>Bacteria</taxon>
        <taxon>Pseudomonadati</taxon>
        <taxon>Pseudomonadota</taxon>
        <taxon>Gammaproteobacteria</taxon>
        <taxon>Pasteurellales</taxon>
        <taxon>Pasteurellaceae</taxon>
        <taxon>Pasteurella</taxon>
    </lineage>
</organism>
<accession>A0ABW4NV69</accession>
<keyword evidence="2" id="KW-1185">Reference proteome</keyword>
<evidence type="ECO:0000313" key="2">
    <source>
        <dbReference type="Proteomes" id="UP001597420"/>
    </source>
</evidence>